<dbReference type="InterPro" id="IPR000897">
    <property type="entry name" value="SRP54_GTPase_dom"/>
</dbReference>
<dbReference type="CDD" id="cd17875">
    <property type="entry name" value="SRP54_G"/>
    <property type="match status" value="1"/>
</dbReference>
<evidence type="ECO:0000313" key="18">
    <source>
        <dbReference type="EMBL" id="KAJ6253537.1"/>
    </source>
</evidence>
<name>A0AAV8A6S9_9EUKA</name>
<dbReference type="InterPro" id="IPR042101">
    <property type="entry name" value="SRP54_N_sf"/>
</dbReference>
<dbReference type="Proteomes" id="UP001146793">
    <property type="component" value="Unassembled WGS sequence"/>
</dbReference>
<keyword evidence="5 13" id="KW-0547">Nucleotide-binding</keyword>
<evidence type="ECO:0000256" key="5">
    <source>
        <dbReference type="ARBA" id="ARBA00022741"/>
    </source>
</evidence>
<protein>
    <recommendedName>
        <fullName evidence="13">Signal recognition particle 54 kDa protein</fullName>
    </recommendedName>
</protein>
<dbReference type="AlphaFoldDB" id="A0AAV8A6S9"/>
<dbReference type="Gene3D" id="1.10.260.30">
    <property type="entry name" value="Signal recognition particle, SRP54 subunit, M-domain"/>
    <property type="match status" value="1"/>
</dbReference>
<evidence type="ECO:0000256" key="11">
    <source>
        <dbReference type="ARBA" id="ARBA00023274"/>
    </source>
</evidence>
<organism evidence="17 19">
    <name type="scientific">Anaeramoeba flamelloides</name>
    <dbReference type="NCBI Taxonomy" id="1746091"/>
    <lineage>
        <taxon>Eukaryota</taxon>
        <taxon>Metamonada</taxon>
        <taxon>Anaeramoebidae</taxon>
        <taxon>Anaeramoeba</taxon>
    </lineage>
</organism>
<reference evidence="17" key="2">
    <citation type="submission" date="2022-08" db="EMBL/GenBank/DDBJ databases">
        <title>Novel sulphate-reducing endosymbionts in the free-living metamonad Anaeramoeba.</title>
        <authorList>
            <person name="Jerlstrom-Hultqvist J."/>
            <person name="Cepicka I."/>
            <person name="Gallot-Lavallee L."/>
            <person name="Salas-Leiva D."/>
            <person name="Curtis B.A."/>
            <person name="Zahonova K."/>
            <person name="Pipaliya S."/>
            <person name="Dacks J."/>
            <person name="Roger A.J."/>
        </authorList>
    </citation>
    <scope>NUCLEOTIDE SEQUENCE</scope>
    <source>
        <strain evidence="17">Busselton2</strain>
    </source>
</reference>
<dbReference type="FunFam" id="1.20.120.140:FF:000001">
    <property type="entry name" value="Signal recognition particle GTPase"/>
    <property type="match status" value="1"/>
</dbReference>
<accession>A0AAV8A6S9</accession>
<dbReference type="Pfam" id="PF00448">
    <property type="entry name" value="SRP54"/>
    <property type="match status" value="1"/>
</dbReference>
<dbReference type="FunFam" id="3.40.50.300:FF:000022">
    <property type="entry name" value="Signal recognition particle 54 kDa subunit"/>
    <property type="match status" value="1"/>
</dbReference>
<comment type="function">
    <text evidence="13">Component of the signal recognition particle (SRP) complex, a ribonucleoprotein complex that mediates the cotranslational targeting of secretory and membrane proteins to the endoplasmic reticulum (ER).</text>
</comment>
<keyword evidence="10 13" id="KW-0733">Signal recognition particle</keyword>
<dbReference type="Pfam" id="PF02881">
    <property type="entry name" value="SRP54_N"/>
    <property type="match status" value="1"/>
</dbReference>
<keyword evidence="6" id="KW-0378">Hydrolase</keyword>
<evidence type="ECO:0000259" key="16">
    <source>
        <dbReference type="SMART" id="SM00963"/>
    </source>
</evidence>
<dbReference type="EMBL" id="JANTQA010000012">
    <property type="protein sequence ID" value="KAJ3449503.1"/>
    <property type="molecule type" value="Genomic_DNA"/>
</dbReference>
<dbReference type="SMART" id="SM00962">
    <property type="entry name" value="SRP54"/>
    <property type="match status" value="1"/>
</dbReference>
<dbReference type="InterPro" id="IPR022941">
    <property type="entry name" value="SRP54"/>
</dbReference>
<dbReference type="NCBIfam" id="TIGR01425">
    <property type="entry name" value="SRP54_euk"/>
    <property type="match status" value="1"/>
</dbReference>
<dbReference type="SMART" id="SM00963">
    <property type="entry name" value="SRP54_N"/>
    <property type="match status" value="1"/>
</dbReference>
<dbReference type="InterPro" id="IPR036891">
    <property type="entry name" value="Signal_recog_part_SRP54_M_sf"/>
</dbReference>
<evidence type="ECO:0000256" key="6">
    <source>
        <dbReference type="ARBA" id="ARBA00022801"/>
    </source>
</evidence>
<comment type="subcellular location">
    <subcellularLocation>
        <location evidence="2 13">Cytoplasm</location>
    </subcellularLocation>
    <subcellularLocation>
        <location evidence="1">Endoplasmic reticulum</location>
    </subcellularLocation>
</comment>
<evidence type="ECO:0000256" key="1">
    <source>
        <dbReference type="ARBA" id="ARBA00004240"/>
    </source>
</evidence>
<dbReference type="InterPro" id="IPR013822">
    <property type="entry name" value="Signal_recog_particl_SRP54_hlx"/>
</dbReference>
<feature type="domain" description="AAA+ ATPase" evidence="14">
    <location>
        <begin position="109"/>
        <end position="287"/>
    </location>
</feature>
<comment type="domain">
    <text evidence="13">The M domain binds the 7SL RNA in presence of SRP19 and binds the signal sequence of presecretory proteins.</text>
</comment>
<dbReference type="InterPro" id="IPR004125">
    <property type="entry name" value="Signal_recog_particle_SRP54_M"/>
</dbReference>
<dbReference type="SMART" id="SM00382">
    <property type="entry name" value="AAA"/>
    <property type="match status" value="1"/>
</dbReference>
<sequence>MVLGELGKKLSTALSKMNSSQVLDNKVFNEMIGEIVTALLQADVNVQLVKKVRDDIKKKVNLEKIPSGVNRRKLIHQVVFDELVALVNPRKKAPKIPEQKSKTGEIKYKPYVIMFVGLQGSGKTTTCAKLAHHYKNKKKKVCLVCADTFRAGAYEQLKQNALKAGVPFYGSYTEQNPVKAAREGVKHFKKQKMEVIIVDTSGRHKQEEGLFEEMQEISEAINPKNVIFVMDGTIGQSAFDQAKAFQERVTVGSVILTKLDAKGTKGGGAISAVAATGSPIIFYGTGEHLYDLEPFNAKSFISRLLGHGDFGGLFNKIKDAGFEDQAEFYQKMMEKEEVTLRDMYEQWSMIIKMGPIDKVMEMLPGFSKDLLPTGKGEEAQLRIKRFMCMMNSMTNKELDHPRVFHHEPSRFTRIAKGSGHSVKEVKEMFEEYKRFAKVLKSMIKRMKKGGGKGFNMNQLMGGGRRTRGMNMGNLNMGGLNIGQMMKNFNMSPDQMNQLMGKK</sequence>
<feature type="domain" description="Signal recognition particle SRP54 helical bundle" evidence="16">
    <location>
        <begin position="2"/>
        <end position="87"/>
    </location>
</feature>
<keyword evidence="4 13" id="KW-0963">Cytoplasm</keyword>
<dbReference type="GO" id="GO:0005525">
    <property type="term" value="F:GTP binding"/>
    <property type="evidence" value="ECO:0007669"/>
    <property type="project" value="UniProtKB-UniRule"/>
</dbReference>
<evidence type="ECO:0000256" key="2">
    <source>
        <dbReference type="ARBA" id="ARBA00004496"/>
    </source>
</evidence>
<dbReference type="GO" id="GO:0008312">
    <property type="term" value="F:7S RNA binding"/>
    <property type="evidence" value="ECO:0007669"/>
    <property type="project" value="UniProtKB-UniRule"/>
</dbReference>
<evidence type="ECO:0000256" key="3">
    <source>
        <dbReference type="ARBA" id="ARBA00005450"/>
    </source>
</evidence>
<keyword evidence="11 13" id="KW-0687">Ribonucleoprotein</keyword>
<dbReference type="Gene3D" id="3.40.50.300">
    <property type="entry name" value="P-loop containing nucleotide triphosphate hydrolases"/>
    <property type="match status" value="1"/>
</dbReference>
<evidence type="ECO:0000256" key="13">
    <source>
        <dbReference type="RuleBase" id="RU364034"/>
    </source>
</evidence>
<dbReference type="PANTHER" id="PTHR11564">
    <property type="entry name" value="SIGNAL RECOGNITION PARTICLE 54K PROTEIN SRP54"/>
    <property type="match status" value="1"/>
</dbReference>
<evidence type="ECO:0000256" key="7">
    <source>
        <dbReference type="ARBA" id="ARBA00022824"/>
    </source>
</evidence>
<dbReference type="HAMAP" id="MF_00306">
    <property type="entry name" value="SRP54"/>
    <property type="match status" value="1"/>
</dbReference>
<dbReference type="EMBL" id="JAOAOG010000028">
    <property type="protein sequence ID" value="KAJ6253537.1"/>
    <property type="molecule type" value="Genomic_DNA"/>
</dbReference>
<dbReference type="GO" id="GO:0006616">
    <property type="term" value="P:SRP-dependent cotranslational protein targeting to membrane, translocation"/>
    <property type="evidence" value="ECO:0007669"/>
    <property type="project" value="TreeGrafter"/>
</dbReference>
<evidence type="ECO:0000313" key="17">
    <source>
        <dbReference type="EMBL" id="KAJ3449503.1"/>
    </source>
</evidence>
<dbReference type="InterPro" id="IPR006325">
    <property type="entry name" value="SRP54_euk"/>
</dbReference>
<gene>
    <name evidence="17" type="ORF">M0812_05655</name>
    <name evidence="18" type="ORF">M0813_12950</name>
</gene>
<dbReference type="Proteomes" id="UP001150062">
    <property type="component" value="Unassembled WGS sequence"/>
</dbReference>
<dbReference type="InterPro" id="IPR036225">
    <property type="entry name" value="SRP/SRP_N"/>
</dbReference>
<comment type="catalytic activity">
    <reaction evidence="12">
        <text>GTP + H2O = GDP + phosphate + H(+)</text>
        <dbReference type="Rhea" id="RHEA:19669"/>
        <dbReference type="ChEBI" id="CHEBI:15377"/>
        <dbReference type="ChEBI" id="CHEBI:15378"/>
        <dbReference type="ChEBI" id="CHEBI:37565"/>
        <dbReference type="ChEBI" id="CHEBI:43474"/>
        <dbReference type="ChEBI" id="CHEBI:58189"/>
        <dbReference type="EC" id="3.6.5.4"/>
    </reaction>
    <physiologicalReaction direction="left-to-right" evidence="12">
        <dbReference type="Rhea" id="RHEA:19670"/>
    </physiologicalReaction>
</comment>
<proteinExistence type="inferred from homology"/>
<keyword evidence="20" id="KW-1185">Reference proteome</keyword>
<dbReference type="InterPro" id="IPR003593">
    <property type="entry name" value="AAA+_ATPase"/>
</dbReference>
<evidence type="ECO:0000313" key="19">
    <source>
        <dbReference type="Proteomes" id="UP001146793"/>
    </source>
</evidence>
<dbReference type="Pfam" id="PF02978">
    <property type="entry name" value="SRP_SPB"/>
    <property type="match status" value="1"/>
</dbReference>
<dbReference type="Gene3D" id="1.20.120.140">
    <property type="entry name" value="Signal recognition particle SRP54, nucleotide-binding domain"/>
    <property type="match status" value="1"/>
</dbReference>
<dbReference type="SUPFAM" id="SSF47364">
    <property type="entry name" value="Domain of the SRP/SRP receptor G-proteins"/>
    <property type="match status" value="1"/>
</dbReference>
<dbReference type="GO" id="GO:0030942">
    <property type="term" value="F:endoplasmic reticulum signal peptide binding"/>
    <property type="evidence" value="ECO:0007669"/>
    <property type="project" value="TreeGrafter"/>
</dbReference>
<keyword evidence="8 13" id="KW-0694">RNA-binding</keyword>
<reference evidence="18" key="1">
    <citation type="submission" date="2022-08" db="EMBL/GenBank/DDBJ databases">
        <title>Novel sulfate-reducing endosymbionts in the free-living metamonad Anaeramoeba.</title>
        <authorList>
            <person name="Jerlstrom-Hultqvist J."/>
            <person name="Cepicka I."/>
            <person name="Gallot-Lavallee L."/>
            <person name="Salas-Leiva D."/>
            <person name="Curtis B.A."/>
            <person name="Zahonova K."/>
            <person name="Pipaliya S."/>
            <person name="Dacks J."/>
            <person name="Roger A.J."/>
        </authorList>
    </citation>
    <scope>NUCLEOTIDE SEQUENCE</scope>
    <source>
        <strain evidence="18">Schooner1</strain>
    </source>
</reference>
<evidence type="ECO:0000256" key="9">
    <source>
        <dbReference type="ARBA" id="ARBA00023134"/>
    </source>
</evidence>
<dbReference type="GO" id="GO:0005783">
    <property type="term" value="C:endoplasmic reticulum"/>
    <property type="evidence" value="ECO:0007669"/>
    <property type="project" value="UniProtKB-SubCell"/>
</dbReference>
<dbReference type="SUPFAM" id="SSF47446">
    <property type="entry name" value="Signal peptide-binding domain"/>
    <property type="match status" value="1"/>
</dbReference>
<dbReference type="GO" id="GO:0003924">
    <property type="term" value="F:GTPase activity"/>
    <property type="evidence" value="ECO:0007669"/>
    <property type="project" value="UniProtKB-UniRule"/>
</dbReference>
<evidence type="ECO:0000259" key="15">
    <source>
        <dbReference type="SMART" id="SM00962"/>
    </source>
</evidence>
<dbReference type="GO" id="GO:0005786">
    <property type="term" value="C:signal recognition particle, endoplasmic reticulum targeting"/>
    <property type="evidence" value="ECO:0007669"/>
    <property type="project" value="UniProtKB-UniRule"/>
</dbReference>
<evidence type="ECO:0000256" key="4">
    <source>
        <dbReference type="ARBA" id="ARBA00022490"/>
    </source>
</evidence>
<dbReference type="PANTHER" id="PTHR11564:SF5">
    <property type="entry name" value="SIGNAL RECOGNITION PARTICLE SUBUNIT SRP54"/>
    <property type="match status" value="1"/>
</dbReference>
<keyword evidence="9 13" id="KW-0342">GTP-binding</keyword>
<evidence type="ECO:0000256" key="10">
    <source>
        <dbReference type="ARBA" id="ARBA00023135"/>
    </source>
</evidence>
<comment type="domain">
    <text evidence="13">The NG domain, also named G domain, is a special guanosine triphosphatase (GTPase) domain, which binds GTP and forms a guanosine 5'-triphosphate (GTP)-dependent complex with a homologous NG domain in the SRP receptor subunit SRPRA. The two NG domains undergo cooperative rearrangements upon their assembly, which culminate in the reciprocal activation of the GTPase activity of one another. SRP receptor compaction upon binding with cargo-loaded SRP and GTPase rearrangement drive SRP-mediated cotranslational protein translocation into the ER.</text>
</comment>
<dbReference type="SUPFAM" id="SSF52540">
    <property type="entry name" value="P-loop containing nucleoside triphosphate hydrolases"/>
    <property type="match status" value="1"/>
</dbReference>
<comment type="caution">
    <text evidence="17">The sequence shown here is derived from an EMBL/GenBank/DDBJ whole genome shotgun (WGS) entry which is preliminary data.</text>
</comment>
<evidence type="ECO:0000259" key="14">
    <source>
        <dbReference type="SMART" id="SM00382"/>
    </source>
</evidence>
<comment type="similarity">
    <text evidence="3 13">Belongs to the GTP-binding SRP family. SRP54 subfamily.</text>
</comment>
<dbReference type="InterPro" id="IPR027417">
    <property type="entry name" value="P-loop_NTPase"/>
</dbReference>
<feature type="domain" description="SRP54-type proteins GTP-binding" evidence="15">
    <location>
        <begin position="110"/>
        <end position="306"/>
    </location>
</feature>
<evidence type="ECO:0000256" key="12">
    <source>
        <dbReference type="ARBA" id="ARBA00048157"/>
    </source>
</evidence>
<dbReference type="GO" id="GO:0005829">
    <property type="term" value="C:cytosol"/>
    <property type="evidence" value="ECO:0007669"/>
    <property type="project" value="TreeGrafter"/>
</dbReference>
<evidence type="ECO:0000313" key="20">
    <source>
        <dbReference type="Proteomes" id="UP001150062"/>
    </source>
</evidence>
<keyword evidence="7" id="KW-0256">Endoplasmic reticulum</keyword>
<evidence type="ECO:0000256" key="8">
    <source>
        <dbReference type="ARBA" id="ARBA00022884"/>
    </source>
</evidence>